<proteinExistence type="predicted"/>
<evidence type="ECO:0000313" key="3">
    <source>
        <dbReference type="Proteomes" id="UP001054945"/>
    </source>
</evidence>
<sequence length="90" mass="10344">MAAVFQLHMFFYSQAVFFIVNLTGRYARKAHMNAAWGKIWVSNLTIRSQWTFPDKFLLPIVSGHNYSQGHLHIIGVKSPLIVPFVLLEIL</sequence>
<accession>A0AAV4T070</accession>
<dbReference type="EMBL" id="BPLR01010401">
    <property type="protein sequence ID" value="GIY39089.1"/>
    <property type="molecule type" value="Genomic_DNA"/>
</dbReference>
<keyword evidence="3" id="KW-1185">Reference proteome</keyword>
<keyword evidence="1" id="KW-0472">Membrane</keyword>
<keyword evidence="1" id="KW-0812">Transmembrane</keyword>
<keyword evidence="1" id="KW-1133">Transmembrane helix</keyword>
<evidence type="ECO:0000256" key="1">
    <source>
        <dbReference type="SAM" id="Phobius"/>
    </source>
</evidence>
<organism evidence="2 3">
    <name type="scientific">Caerostris extrusa</name>
    <name type="common">Bark spider</name>
    <name type="synonym">Caerostris bankana</name>
    <dbReference type="NCBI Taxonomy" id="172846"/>
    <lineage>
        <taxon>Eukaryota</taxon>
        <taxon>Metazoa</taxon>
        <taxon>Ecdysozoa</taxon>
        <taxon>Arthropoda</taxon>
        <taxon>Chelicerata</taxon>
        <taxon>Arachnida</taxon>
        <taxon>Araneae</taxon>
        <taxon>Araneomorphae</taxon>
        <taxon>Entelegynae</taxon>
        <taxon>Araneoidea</taxon>
        <taxon>Araneidae</taxon>
        <taxon>Caerostris</taxon>
    </lineage>
</organism>
<gene>
    <name evidence="2" type="ORF">CEXT_133631</name>
</gene>
<dbReference type="Proteomes" id="UP001054945">
    <property type="component" value="Unassembled WGS sequence"/>
</dbReference>
<evidence type="ECO:0000313" key="2">
    <source>
        <dbReference type="EMBL" id="GIY39089.1"/>
    </source>
</evidence>
<name>A0AAV4T070_CAEEX</name>
<protein>
    <recommendedName>
        <fullName evidence="4">Secreted protein</fullName>
    </recommendedName>
</protein>
<evidence type="ECO:0008006" key="4">
    <source>
        <dbReference type="Google" id="ProtNLM"/>
    </source>
</evidence>
<reference evidence="2 3" key="1">
    <citation type="submission" date="2021-06" db="EMBL/GenBank/DDBJ databases">
        <title>Caerostris extrusa draft genome.</title>
        <authorList>
            <person name="Kono N."/>
            <person name="Arakawa K."/>
        </authorList>
    </citation>
    <scope>NUCLEOTIDE SEQUENCE [LARGE SCALE GENOMIC DNA]</scope>
</reference>
<dbReference type="AlphaFoldDB" id="A0AAV4T070"/>
<feature type="transmembrane region" description="Helical" evidence="1">
    <location>
        <begin position="6"/>
        <end position="24"/>
    </location>
</feature>
<comment type="caution">
    <text evidence="2">The sequence shown here is derived from an EMBL/GenBank/DDBJ whole genome shotgun (WGS) entry which is preliminary data.</text>
</comment>